<dbReference type="OrthoDB" id="9769565at2"/>
<dbReference type="STRING" id="36870.gene:10368933"/>
<dbReference type="AlphaFoldDB" id="Q8D2C3"/>
<gene>
    <name evidence="9" type="primary">ubiH</name>
</gene>
<dbReference type="EMBL" id="BA000021">
    <property type="protein sequence ID" value="BAC24577.1"/>
    <property type="molecule type" value="Genomic_DNA"/>
</dbReference>
<dbReference type="NCBIfam" id="TIGR01988">
    <property type="entry name" value="Ubi-OHases"/>
    <property type="match status" value="1"/>
</dbReference>
<evidence type="ECO:0000313" key="10">
    <source>
        <dbReference type="Proteomes" id="UP000000562"/>
    </source>
</evidence>
<dbReference type="PROSITE" id="PS01304">
    <property type="entry name" value="UBIH"/>
    <property type="match status" value="1"/>
</dbReference>
<organism evidence="9 10">
    <name type="scientific">Wigglesworthia glossinidia brevipalpis</name>
    <dbReference type="NCBI Taxonomy" id="36870"/>
    <lineage>
        <taxon>Bacteria</taxon>
        <taxon>Pseudomonadati</taxon>
        <taxon>Pseudomonadota</taxon>
        <taxon>Gammaproteobacteria</taxon>
        <taxon>Enterobacterales</taxon>
        <taxon>Erwiniaceae</taxon>
        <taxon>Wigglesworthia</taxon>
    </lineage>
</organism>
<dbReference type="KEGG" id="wbr:ubiH"/>
<keyword evidence="4" id="KW-0285">Flavoprotein</keyword>
<dbReference type="PANTHER" id="PTHR43876:SF8">
    <property type="entry name" value="2-OCTAPRENYL-6-METHOXYPHENOL HYDROXYLASE"/>
    <property type="match status" value="1"/>
</dbReference>
<sequence>MKIIVVGGGIIGLVFSLALSNLSKNKIKINLVEINDISNLKKKINNDQSVAISYHTKNILKKFGIWKYFSCFSTKINSIEISDQKFFGKTKINSSEVFLSSLGYVIQLRKIKILLFKILKKKRNIKLYCPYYPKKIIREKNKNIILLNNGKKLTSKLIVVADGMNSKIAKKCSIYQKTIFYNQIAMSSKIHVDFFHKNCAFEKFNNHGSLAILPLHKNINSLIWCFPKKFFDNIKSLNKKKLSLEIQKIFGWDLGKISLIGKQKYHMLKLSTYENHISHRLALIGNAAQIIHPIAGQGLNLGMRDVIDLSNILIDSFEKKIDYGNYDVLIKYQNKRKKDQKNTIFMTESLINLFSSKIPLIIIIRNLGLSIIERFPFFKKRIIKNILFNRYLNIF</sequence>
<dbReference type="eggNOG" id="COG0654">
    <property type="taxonomic scope" value="Bacteria"/>
</dbReference>
<dbReference type="NCBIfam" id="TIGR01984">
    <property type="entry name" value="UbiH"/>
    <property type="match status" value="1"/>
</dbReference>
<comment type="pathway">
    <text evidence="2">Cofactor biosynthesis; ubiquinone biosynthesis.</text>
</comment>
<dbReference type="InterPro" id="IPR002938">
    <property type="entry name" value="FAD-bd"/>
</dbReference>
<evidence type="ECO:0000256" key="4">
    <source>
        <dbReference type="ARBA" id="ARBA00022630"/>
    </source>
</evidence>
<keyword evidence="7" id="KW-0503">Monooxygenase</keyword>
<keyword evidence="10" id="KW-1185">Reference proteome</keyword>
<dbReference type="Gene3D" id="3.50.50.60">
    <property type="entry name" value="FAD/NAD(P)-binding domain"/>
    <property type="match status" value="2"/>
</dbReference>
<dbReference type="Pfam" id="PF01494">
    <property type="entry name" value="FAD_binding_3"/>
    <property type="match status" value="1"/>
</dbReference>
<dbReference type="InterPro" id="IPR018168">
    <property type="entry name" value="Ubi_Hdrlase_CS"/>
</dbReference>
<comment type="cofactor">
    <cofactor evidence="1">
        <name>FAD</name>
        <dbReference type="ChEBI" id="CHEBI:57692"/>
    </cofactor>
</comment>
<reference evidence="9 10" key="1">
    <citation type="journal article" date="2002" name="Nat. Genet.">
        <title>Genome sequence of the endocellular obligate symbiont of tsetse flies, Wigglesworthia glossinidia.</title>
        <authorList>
            <person name="Akman L."/>
            <person name="Yamashita A."/>
            <person name="Watanabe H."/>
            <person name="Oshima K."/>
            <person name="Shiba T."/>
            <person name="Hattori M."/>
            <person name="Aksoy S."/>
        </authorList>
    </citation>
    <scope>NUCLEOTIDE SEQUENCE [LARGE SCALE GENOMIC DNA]</scope>
</reference>
<feature type="domain" description="FAD-binding" evidence="8">
    <location>
        <begin position="151"/>
        <end position="318"/>
    </location>
</feature>
<dbReference type="InterPro" id="IPR051205">
    <property type="entry name" value="UbiH/COQ6_monooxygenase"/>
</dbReference>
<protein>
    <submittedName>
        <fullName evidence="9">UbiH protein</fullName>
    </submittedName>
</protein>
<evidence type="ECO:0000256" key="3">
    <source>
        <dbReference type="ARBA" id="ARBA00005349"/>
    </source>
</evidence>
<dbReference type="InterPro" id="IPR011295">
    <property type="entry name" value="UbiH"/>
</dbReference>
<evidence type="ECO:0000259" key="8">
    <source>
        <dbReference type="Pfam" id="PF01494"/>
    </source>
</evidence>
<dbReference type="GO" id="GO:0071949">
    <property type="term" value="F:FAD binding"/>
    <property type="evidence" value="ECO:0007669"/>
    <property type="project" value="InterPro"/>
</dbReference>
<comment type="similarity">
    <text evidence="3">Belongs to the UbiH/COQ6 family.</text>
</comment>
<dbReference type="PRINTS" id="PR00420">
    <property type="entry name" value="RNGMNOXGNASE"/>
</dbReference>
<dbReference type="PANTHER" id="PTHR43876">
    <property type="entry name" value="UBIQUINONE BIOSYNTHESIS MONOOXYGENASE COQ6, MITOCHONDRIAL"/>
    <property type="match status" value="1"/>
</dbReference>
<evidence type="ECO:0000256" key="5">
    <source>
        <dbReference type="ARBA" id="ARBA00022827"/>
    </source>
</evidence>
<accession>Q8D2C3</accession>
<name>Q8D2C3_WIGBR</name>
<evidence type="ECO:0000256" key="2">
    <source>
        <dbReference type="ARBA" id="ARBA00004749"/>
    </source>
</evidence>
<proteinExistence type="inferred from homology"/>
<dbReference type="GO" id="GO:0008681">
    <property type="term" value="F:2-octaprenyl-6-methoxyphenol hydroxylase activity"/>
    <property type="evidence" value="ECO:0007669"/>
    <property type="project" value="InterPro"/>
</dbReference>
<dbReference type="UniPathway" id="UPA00232"/>
<evidence type="ECO:0000256" key="7">
    <source>
        <dbReference type="ARBA" id="ARBA00023033"/>
    </source>
</evidence>
<evidence type="ECO:0000313" key="9">
    <source>
        <dbReference type="EMBL" id="BAC24577.1"/>
    </source>
</evidence>
<dbReference type="HOGENOM" id="CLU_009665_8_1_6"/>
<dbReference type="GO" id="GO:0006744">
    <property type="term" value="P:ubiquinone biosynthetic process"/>
    <property type="evidence" value="ECO:0007669"/>
    <property type="project" value="UniProtKB-UniPathway"/>
</dbReference>
<evidence type="ECO:0000256" key="1">
    <source>
        <dbReference type="ARBA" id="ARBA00001974"/>
    </source>
</evidence>
<keyword evidence="6" id="KW-0560">Oxidoreductase</keyword>
<dbReference type="Proteomes" id="UP000000562">
    <property type="component" value="Chromosome"/>
</dbReference>
<evidence type="ECO:0000256" key="6">
    <source>
        <dbReference type="ARBA" id="ARBA00023002"/>
    </source>
</evidence>
<dbReference type="InterPro" id="IPR010971">
    <property type="entry name" value="UbiH/COQ6"/>
</dbReference>
<dbReference type="SUPFAM" id="SSF51905">
    <property type="entry name" value="FAD/NAD(P)-binding domain"/>
    <property type="match status" value="1"/>
</dbReference>
<dbReference type="InterPro" id="IPR036188">
    <property type="entry name" value="FAD/NAD-bd_sf"/>
</dbReference>
<keyword evidence="5" id="KW-0274">FAD</keyword>